<proteinExistence type="predicted"/>
<dbReference type="Pfam" id="PF19063">
    <property type="entry name" value="DUF5759"/>
    <property type="match status" value="1"/>
</dbReference>
<reference evidence="1" key="1">
    <citation type="journal article" date="2020" name="Nature">
        <title>Giant virus diversity and host interactions through global metagenomics.</title>
        <authorList>
            <person name="Schulz F."/>
            <person name="Roux S."/>
            <person name="Paez-Espino D."/>
            <person name="Jungbluth S."/>
            <person name="Walsh D.A."/>
            <person name="Denef V.J."/>
            <person name="McMahon K.D."/>
            <person name="Konstantinidis K.T."/>
            <person name="Eloe-Fadrosh E.A."/>
            <person name="Kyrpides N.C."/>
            <person name="Woyke T."/>
        </authorList>
    </citation>
    <scope>NUCLEOTIDE SEQUENCE</scope>
    <source>
        <strain evidence="1">GVMAG-M-3300023174-129</strain>
    </source>
</reference>
<organism evidence="1">
    <name type="scientific">viral metagenome</name>
    <dbReference type="NCBI Taxonomy" id="1070528"/>
    <lineage>
        <taxon>unclassified sequences</taxon>
        <taxon>metagenomes</taxon>
        <taxon>organismal metagenomes</taxon>
    </lineage>
</organism>
<accession>A0A6C0D776</accession>
<dbReference type="InterPro" id="IPR043977">
    <property type="entry name" value="DUF5759"/>
</dbReference>
<name>A0A6C0D776_9ZZZZ</name>
<dbReference type="AlphaFoldDB" id="A0A6C0D776"/>
<protein>
    <submittedName>
        <fullName evidence="1">Uncharacterized protein</fullName>
    </submittedName>
</protein>
<dbReference type="EMBL" id="MN739544">
    <property type="protein sequence ID" value="QHT12367.1"/>
    <property type="molecule type" value="Genomic_DNA"/>
</dbReference>
<sequence length="196" mass="22661">MSDYQPPKLQPQHLFEKREKRDKARLRAYNQLLEQIQHRIYTTSQLPGNPSYLVYNVPPFILGLPSMDLQDCIVYLVFQLRQNGFEIRFTYPNLLYISWASYEKEYFMKQNPIVQAMMPPKQEIINKKSKVSFTSSSKNDTIQNIYTNEVTVTPARSASDYEPPNAFLDTIQRPLPNQKSGASGAGNVVADLWNFS</sequence>
<evidence type="ECO:0000313" key="1">
    <source>
        <dbReference type="EMBL" id="QHT12367.1"/>
    </source>
</evidence>